<dbReference type="InterPro" id="IPR029033">
    <property type="entry name" value="His_PPase_superfam"/>
</dbReference>
<dbReference type="Proteomes" id="UP000304941">
    <property type="component" value="Unassembled WGS sequence"/>
</dbReference>
<dbReference type="PANTHER" id="PTHR46517">
    <property type="entry name" value="FRUCTOSE-2,6-BISPHOSPHATASE TIGAR"/>
    <property type="match status" value="1"/>
</dbReference>
<keyword evidence="1" id="KW-0378">Hydrolase</keyword>
<keyword evidence="3" id="KW-1185">Reference proteome</keyword>
<dbReference type="Gene3D" id="3.40.50.1240">
    <property type="entry name" value="Phosphoglycerate mutase-like"/>
    <property type="match status" value="1"/>
</dbReference>
<evidence type="ECO:0000256" key="1">
    <source>
        <dbReference type="ARBA" id="ARBA00022801"/>
    </source>
</evidence>
<protein>
    <submittedName>
        <fullName evidence="2">Histidine phosphatase family protein</fullName>
    </submittedName>
</protein>
<sequence>MFLILYVRHGETDYNLHGLWMGSIDAPLNEQGRTQALNVAIELCNFSIDKIYTSPLCRAHETAMIIASRQSVSPELLILPGLQERGFGVLEGRLKTAESKKDLDSCLGVESESNFRVRLMESMSALDGVGLVLIVSHSAVFRYLVEKLNFSPIPSVDSIANCQVVELRRSVTEEER</sequence>
<organism evidence="2 3">
    <name type="scientific">Pseudomonas edaphica</name>
    <dbReference type="NCBI Taxonomy" id="2006980"/>
    <lineage>
        <taxon>Bacteria</taxon>
        <taxon>Pseudomonadati</taxon>
        <taxon>Pseudomonadota</taxon>
        <taxon>Gammaproteobacteria</taxon>
        <taxon>Pseudomonadales</taxon>
        <taxon>Pseudomonadaceae</taxon>
        <taxon>Pseudomonas</taxon>
    </lineage>
</organism>
<dbReference type="InterPro" id="IPR013078">
    <property type="entry name" value="His_Pase_superF_clade-1"/>
</dbReference>
<dbReference type="SMART" id="SM00855">
    <property type="entry name" value="PGAM"/>
    <property type="match status" value="1"/>
</dbReference>
<reference evidence="2 3" key="1">
    <citation type="submission" date="2019-05" db="EMBL/GenBank/DDBJ databases">
        <title>Pseudomonas edaphica sp. nov., isolated from rhizospheric soil of Cistus ladanifer L. in Spain.</title>
        <authorList>
            <person name="Peix A."/>
        </authorList>
    </citation>
    <scope>NUCLEOTIDE SEQUENCE [LARGE SCALE GENOMIC DNA]</scope>
    <source>
        <strain evidence="2 3">RD25</strain>
    </source>
</reference>
<name>A0ABY2U3Y6_9PSED</name>
<accession>A0ABY2U3Y6</accession>
<dbReference type="CDD" id="cd07067">
    <property type="entry name" value="HP_PGM_like"/>
    <property type="match status" value="1"/>
</dbReference>
<proteinExistence type="predicted"/>
<dbReference type="SUPFAM" id="SSF53254">
    <property type="entry name" value="Phosphoglycerate mutase-like"/>
    <property type="match status" value="1"/>
</dbReference>
<dbReference type="Pfam" id="PF00300">
    <property type="entry name" value="His_Phos_1"/>
    <property type="match status" value="1"/>
</dbReference>
<dbReference type="InterPro" id="IPR051695">
    <property type="entry name" value="Phosphoglycerate_Mutase"/>
</dbReference>
<evidence type="ECO:0000313" key="3">
    <source>
        <dbReference type="Proteomes" id="UP000304941"/>
    </source>
</evidence>
<dbReference type="EMBL" id="VBVZ01000202">
    <property type="protein sequence ID" value="TLG90999.1"/>
    <property type="molecule type" value="Genomic_DNA"/>
</dbReference>
<comment type="caution">
    <text evidence="2">The sequence shown here is derived from an EMBL/GenBank/DDBJ whole genome shotgun (WGS) entry which is preliminary data.</text>
</comment>
<dbReference type="PANTHER" id="PTHR46517:SF1">
    <property type="entry name" value="FRUCTOSE-2,6-BISPHOSPHATASE TIGAR"/>
    <property type="match status" value="1"/>
</dbReference>
<evidence type="ECO:0000313" key="2">
    <source>
        <dbReference type="EMBL" id="TLG90999.1"/>
    </source>
</evidence>
<gene>
    <name evidence="2" type="ORF">FEM54_15155</name>
</gene>